<dbReference type="Gene3D" id="3.40.50.1820">
    <property type="entry name" value="alpha/beta hydrolase"/>
    <property type="match status" value="1"/>
</dbReference>
<evidence type="ECO:0000313" key="5">
    <source>
        <dbReference type="Proteomes" id="UP001499852"/>
    </source>
</evidence>
<dbReference type="Proteomes" id="UP001499852">
    <property type="component" value="Unassembled WGS sequence"/>
</dbReference>
<evidence type="ECO:0000256" key="3">
    <source>
        <dbReference type="SAM" id="Phobius"/>
    </source>
</evidence>
<dbReference type="PANTHER" id="PTHR43037:SF5">
    <property type="entry name" value="FERULOYL ESTERASE"/>
    <property type="match status" value="1"/>
</dbReference>
<gene>
    <name evidence="4" type="ORF">GCM10023213_26420</name>
</gene>
<dbReference type="InterPro" id="IPR029058">
    <property type="entry name" value="AB_hydrolase_fold"/>
</dbReference>
<organism evidence="4 5">
    <name type="scientific">Prosthecobacter algae</name>
    <dbReference type="NCBI Taxonomy" id="1144682"/>
    <lineage>
        <taxon>Bacteria</taxon>
        <taxon>Pseudomonadati</taxon>
        <taxon>Verrucomicrobiota</taxon>
        <taxon>Verrucomicrobiia</taxon>
        <taxon>Verrucomicrobiales</taxon>
        <taxon>Verrucomicrobiaceae</taxon>
        <taxon>Prosthecobacter</taxon>
    </lineage>
</organism>
<evidence type="ECO:0000313" key="4">
    <source>
        <dbReference type="EMBL" id="GAA5141726.1"/>
    </source>
</evidence>
<keyword evidence="5" id="KW-1185">Reference proteome</keyword>
<keyword evidence="3" id="KW-1133">Transmembrane helix</keyword>
<evidence type="ECO:0000256" key="1">
    <source>
        <dbReference type="ARBA" id="ARBA00022729"/>
    </source>
</evidence>
<keyword evidence="2" id="KW-0378">Hydrolase</keyword>
<keyword evidence="1" id="KW-0732">Signal</keyword>
<reference evidence="5" key="1">
    <citation type="journal article" date="2019" name="Int. J. Syst. Evol. Microbiol.">
        <title>The Global Catalogue of Microorganisms (GCM) 10K type strain sequencing project: providing services to taxonomists for standard genome sequencing and annotation.</title>
        <authorList>
            <consortium name="The Broad Institute Genomics Platform"/>
            <consortium name="The Broad Institute Genome Sequencing Center for Infectious Disease"/>
            <person name="Wu L."/>
            <person name="Ma J."/>
        </authorList>
    </citation>
    <scope>NUCLEOTIDE SEQUENCE [LARGE SCALE GENOMIC DNA]</scope>
    <source>
        <strain evidence="5">JCM 18053</strain>
    </source>
</reference>
<proteinExistence type="predicted"/>
<dbReference type="PANTHER" id="PTHR43037">
    <property type="entry name" value="UNNAMED PRODUCT-RELATED"/>
    <property type="match status" value="1"/>
</dbReference>
<protein>
    <submittedName>
        <fullName evidence="4">Uncharacterized protein</fullName>
    </submittedName>
</protein>
<dbReference type="EMBL" id="BAABIA010000005">
    <property type="protein sequence ID" value="GAA5141726.1"/>
    <property type="molecule type" value="Genomic_DNA"/>
</dbReference>
<keyword evidence="3" id="KW-0812">Transmembrane</keyword>
<feature type="transmembrane region" description="Helical" evidence="3">
    <location>
        <begin position="65"/>
        <end position="86"/>
    </location>
</feature>
<name>A0ABP9P6S0_9BACT</name>
<dbReference type="RefSeq" id="WP_345736844.1">
    <property type="nucleotide sequence ID" value="NZ_BAABIA010000005.1"/>
</dbReference>
<comment type="caution">
    <text evidence="4">The sequence shown here is derived from an EMBL/GenBank/DDBJ whole genome shotgun (WGS) entry which is preliminary data.</text>
</comment>
<evidence type="ECO:0000256" key="2">
    <source>
        <dbReference type="ARBA" id="ARBA00022801"/>
    </source>
</evidence>
<feature type="transmembrane region" description="Helical" evidence="3">
    <location>
        <begin position="35"/>
        <end position="53"/>
    </location>
</feature>
<dbReference type="SUPFAM" id="SSF53474">
    <property type="entry name" value="alpha/beta-Hydrolases"/>
    <property type="match status" value="1"/>
</dbReference>
<accession>A0ABP9P6S0</accession>
<sequence>MLSVLFRMASLLLAAIAVPLSVLLLQAGVSWESKVFGMAGLLIGLGPLLICIGKERESKRLEMTGFAACLGWVILTGWLAIVAPAGTAREGTRIQHRYVKESSRFRPHALGNLLPELDQFLLGFKLVPLMDRLFTSGQAHRLSQLTTEIYQELEADPDFHALGSVMPQAYDDLWFQRADHGHYFLYVPASLRPDVPAPAMVFLHGSGGNFKAYPWLLAEVADELGMVLICPSYGMGNWTSKDSAKLIQQTLSDAKRTVSIDSKQIHLMGLSNGGLGVGHVARDLGDQFKSITLISPVVDRDVIQTPKFFVKWKGKPVCIISGAEDDRVSLSSVEGAASAMTKKGIQVTLKAIPWADHFLLFSHRQEVIVQLKAWLKATTIMPSPSPNAS</sequence>
<keyword evidence="3" id="KW-0472">Membrane</keyword>
<dbReference type="InterPro" id="IPR050955">
    <property type="entry name" value="Plant_Biomass_Hydrol_Est"/>
</dbReference>